<evidence type="ECO:0000256" key="3">
    <source>
        <dbReference type="ARBA" id="ARBA00023163"/>
    </source>
</evidence>
<keyword evidence="6" id="KW-1185">Reference proteome</keyword>
<dbReference type="RefSeq" id="WP_321566237.1">
    <property type="nucleotide sequence ID" value="NZ_CP139558.1"/>
</dbReference>
<dbReference type="InterPro" id="IPR050204">
    <property type="entry name" value="AraC_XylS_family_regulators"/>
</dbReference>
<dbReference type="EMBL" id="CP139558">
    <property type="protein sequence ID" value="WPU97153.1"/>
    <property type="molecule type" value="Genomic_DNA"/>
</dbReference>
<proteinExistence type="predicted"/>
<evidence type="ECO:0000256" key="1">
    <source>
        <dbReference type="ARBA" id="ARBA00023015"/>
    </source>
</evidence>
<organism evidence="5 6">
    <name type="scientific">Mucilaginibacter sabulilitoris</name>
    <dbReference type="NCBI Taxonomy" id="1173583"/>
    <lineage>
        <taxon>Bacteria</taxon>
        <taxon>Pseudomonadati</taxon>
        <taxon>Bacteroidota</taxon>
        <taxon>Sphingobacteriia</taxon>
        <taxon>Sphingobacteriales</taxon>
        <taxon>Sphingobacteriaceae</taxon>
        <taxon>Mucilaginibacter</taxon>
    </lineage>
</organism>
<dbReference type="InterPro" id="IPR018060">
    <property type="entry name" value="HTH_AraC"/>
</dbReference>
<gene>
    <name evidence="5" type="ORF">SNE25_19690</name>
</gene>
<dbReference type="Pfam" id="PF12833">
    <property type="entry name" value="HTH_18"/>
    <property type="match status" value="1"/>
</dbReference>
<dbReference type="InterPro" id="IPR009057">
    <property type="entry name" value="Homeodomain-like_sf"/>
</dbReference>
<dbReference type="SMART" id="SM00342">
    <property type="entry name" value="HTH_ARAC"/>
    <property type="match status" value="1"/>
</dbReference>
<dbReference type="Pfam" id="PF20240">
    <property type="entry name" value="DUF6597"/>
    <property type="match status" value="1"/>
</dbReference>
<accession>A0ABZ0TVN8</accession>
<dbReference type="SUPFAM" id="SSF46689">
    <property type="entry name" value="Homeodomain-like"/>
    <property type="match status" value="1"/>
</dbReference>
<keyword evidence="3" id="KW-0804">Transcription</keyword>
<dbReference type="PANTHER" id="PTHR46796">
    <property type="entry name" value="HTH-TYPE TRANSCRIPTIONAL ACTIVATOR RHAS-RELATED"/>
    <property type="match status" value="1"/>
</dbReference>
<sequence>MQHRELEVPEELRHSIRGFWYRDMDFGAEPPAFEVMPDGHTEIIFYFGKGCSLQHDDQFEILQSPYIVGLLQQPVYFRATGRLQIIGIKCLPWTIYDLLDLPSVKGGVQHFAHPMASLQSGLTTLLSNGKVVDALRLVRDWFLDRKPAMKPELNKAGQAMLAANGSLPVTSVAAAAHATVRTLERKFKASSGHTVKDVSSLIRFEQARDRLWENPDTAIAGLAYELGYADQSHLNREFKRYSGMTAATFAKRKNELGDDFVAIVLSS</sequence>
<name>A0ABZ0TVN8_9SPHI</name>
<evidence type="ECO:0000259" key="4">
    <source>
        <dbReference type="PROSITE" id="PS01124"/>
    </source>
</evidence>
<evidence type="ECO:0000313" key="6">
    <source>
        <dbReference type="Proteomes" id="UP001324380"/>
    </source>
</evidence>
<evidence type="ECO:0000313" key="5">
    <source>
        <dbReference type="EMBL" id="WPU97153.1"/>
    </source>
</evidence>
<protein>
    <submittedName>
        <fullName evidence="5">Helix-turn-helix domain-containing protein</fullName>
    </submittedName>
</protein>
<dbReference type="Proteomes" id="UP001324380">
    <property type="component" value="Chromosome"/>
</dbReference>
<dbReference type="Gene3D" id="1.10.10.60">
    <property type="entry name" value="Homeodomain-like"/>
    <property type="match status" value="1"/>
</dbReference>
<dbReference type="PANTHER" id="PTHR46796:SF13">
    <property type="entry name" value="HTH-TYPE TRANSCRIPTIONAL ACTIVATOR RHAS"/>
    <property type="match status" value="1"/>
</dbReference>
<reference evidence="5 6" key="1">
    <citation type="submission" date="2023-11" db="EMBL/GenBank/DDBJ databases">
        <title>Analysis of the Genomes of Mucilaginibacter gossypii cycad 4 and M. sabulilitoris SNA2: microbes with the potential for plant growth promotion.</title>
        <authorList>
            <person name="Hirsch A.M."/>
            <person name="Humm E."/>
            <person name="Rubbi M."/>
            <person name="Del Vecchio G."/>
            <person name="Ha S.M."/>
            <person name="Pellegrini M."/>
            <person name="Gunsalus R.P."/>
        </authorList>
    </citation>
    <scope>NUCLEOTIDE SEQUENCE [LARGE SCALE GENOMIC DNA]</scope>
    <source>
        <strain evidence="5 6">SNA2</strain>
    </source>
</reference>
<evidence type="ECO:0000256" key="2">
    <source>
        <dbReference type="ARBA" id="ARBA00023125"/>
    </source>
</evidence>
<feature type="domain" description="HTH araC/xylS-type" evidence="4">
    <location>
        <begin position="151"/>
        <end position="252"/>
    </location>
</feature>
<dbReference type="InterPro" id="IPR046532">
    <property type="entry name" value="DUF6597"/>
</dbReference>
<dbReference type="PROSITE" id="PS01124">
    <property type="entry name" value="HTH_ARAC_FAMILY_2"/>
    <property type="match status" value="1"/>
</dbReference>
<keyword evidence="2" id="KW-0238">DNA-binding</keyword>
<keyword evidence="1" id="KW-0805">Transcription regulation</keyword>